<reference evidence="2" key="1">
    <citation type="journal article" date="2023" name="Front. Plant Sci.">
        <title>Chromosomal-level genome assembly of Melastoma candidum provides insights into trichome evolution.</title>
        <authorList>
            <person name="Zhong Y."/>
            <person name="Wu W."/>
            <person name="Sun C."/>
            <person name="Zou P."/>
            <person name="Liu Y."/>
            <person name="Dai S."/>
            <person name="Zhou R."/>
        </authorList>
    </citation>
    <scope>NUCLEOTIDE SEQUENCE [LARGE SCALE GENOMIC DNA]</scope>
</reference>
<gene>
    <name evidence="1" type="ORF">MLD38_002866</name>
</gene>
<sequence length="427" mass="46926">MGFLRRLFGSHRKRGKTTSPSKQGSRGRSSLDEGGSDRRGGRLTLSSQFNVGFYEKDTGDVDPNKHAIAVAAATAAVAEAALAAAQAAAEVVRLTSGGRRGYMRVEESAAVTIQSAFRGYLARRALRALKALVKLQALVRGHIVRKQMADMLRRMQTLVRLQARVRATRSSTALPSYSGSKSSSSHRTRCGSVSNLGGSVNTEGTKFRSNWLDRWMEESVPNNHGDASCRYWHDDERNAKILQVDTWKPHLNFPKDHGIIDPYHTFDSPYIKGPNPVPSFSSEEITSLRSAHPFGIKGDMLGSVENSPQKVSVSSRPGSSSSARRGPFAPAKSECGWGSYIRYSGHPNYMSNTESSRAKVRSQSAPKQRVELDSRELSKRGALRLRSSWETESISERGYPSSADLRKKAAAYSSSNRLNTLRSSNTR</sequence>
<accession>A0ACB9S3U9</accession>
<organism evidence="1 2">
    <name type="scientific">Melastoma candidum</name>
    <dbReference type="NCBI Taxonomy" id="119954"/>
    <lineage>
        <taxon>Eukaryota</taxon>
        <taxon>Viridiplantae</taxon>
        <taxon>Streptophyta</taxon>
        <taxon>Embryophyta</taxon>
        <taxon>Tracheophyta</taxon>
        <taxon>Spermatophyta</taxon>
        <taxon>Magnoliopsida</taxon>
        <taxon>eudicotyledons</taxon>
        <taxon>Gunneridae</taxon>
        <taxon>Pentapetalae</taxon>
        <taxon>rosids</taxon>
        <taxon>malvids</taxon>
        <taxon>Myrtales</taxon>
        <taxon>Melastomataceae</taxon>
        <taxon>Melastomatoideae</taxon>
        <taxon>Melastomateae</taxon>
        <taxon>Melastoma</taxon>
    </lineage>
</organism>
<evidence type="ECO:0000313" key="2">
    <source>
        <dbReference type="Proteomes" id="UP001057402"/>
    </source>
</evidence>
<evidence type="ECO:0000313" key="1">
    <source>
        <dbReference type="EMBL" id="KAI4384756.1"/>
    </source>
</evidence>
<protein>
    <submittedName>
        <fullName evidence="1">Uncharacterized protein</fullName>
    </submittedName>
</protein>
<comment type="caution">
    <text evidence="1">The sequence shown here is derived from an EMBL/GenBank/DDBJ whole genome shotgun (WGS) entry which is preliminary data.</text>
</comment>
<name>A0ACB9S3U9_9MYRT</name>
<keyword evidence="2" id="KW-1185">Reference proteome</keyword>
<proteinExistence type="predicted"/>
<dbReference type="Proteomes" id="UP001057402">
    <property type="component" value="Chromosome 2"/>
</dbReference>
<dbReference type="EMBL" id="CM042881">
    <property type="protein sequence ID" value="KAI4384756.1"/>
    <property type="molecule type" value="Genomic_DNA"/>
</dbReference>